<protein>
    <submittedName>
        <fullName evidence="2">Uncharacterized protein</fullName>
    </submittedName>
</protein>
<name>R7SD92_CONPW</name>
<accession>R7SD92</accession>
<feature type="compositionally biased region" description="Low complexity" evidence="1">
    <location>
        <begin position="160"/>
        <end position="169"/>
    </location>
</feature>
<evidence type="ECO:0000313" key="3">
    <source>
        <dbReference type="Proteomes" id="UP000053558"/>
    </source>
</evidence>
<organism evidence="2 3">
    <name type="scientific">Coniophora puteana (strain RWD-64-598)</name>
    <name type="common">Brown rot fungus</name>
    <dbReference type="NCBI Taxonomy" id="741705"/>
    <lineage>
        <taxon>Eukaryota</taxon>
        <taxon>Fungi</taxon>
        <taxon>Dikarya</taxon>
        <taxon>Basidiomycota</taxon>
        <taxon>Agaricomycotina</taxon>
        <taxon>Agaricomycetes</taxon>
        <taxon>Agaricomycetidae</taxon>
        <taxon>Boletales</taxon>
        <taxon>Coniophorineae</taxon>
        <taxon>Coniophoraceae</taxon>
        <taxon>Coniophora</taxon>
    </lineage>
</organism>
<dbReference type="EMBL" id="JH711594">
    <property type="protein sequence ID" value="EIW74133.1"/>
    <property type="molecule type" value="Genomic_DNA"/>
</dbReference>
<evidence type="ECO:0000313" key="2">
    <source>
        <dbReference type="EMBL" id="EIW74133.1"/>
    </source>
</evidence>
<keyword evidence="3" id="KW-1185">Reference proteome</keyword>
<sequence length="304" mass="32825">MVFLIAKAHFAQSPDILLNAICLYPFMGDPSGDSYLAFMPEAYKCPFFFGDGRVSTSSLNDLPDPTSTLRVFDVCVTEFVRHAPVSSTVQFSFESTHPRWVNARAPNANTCVAILGQACDLSTCGFIQFAMQSIALNTAAPQSVGGTRSQPGAPGGGTGSSPSTPFVSPSKRKRFTPHPSSSTRQRTSGLSYNTEEEFQAQGEAVFPAVASGVSASTAVPLNGYPAPHLSPLPAATFHPQTPRPLHPSCPSRSLLVVVFIHVVARSFGRFVFVPLFIVYFVRIEYSIHDRSIHTRCYSVCARAL</sequence>
<dbReference type="RefSeq" id="XP_007775709.1">
    <property type="nucleotide sequence ID" value="XM_007777519.1"/>
</dbReference>
<dbReference type="Proteomes" id="UP000053558">
    <property type="component" value="Unassembled WGS sequence"/>
</dbReference>
<proteinExistence type="predicted"/>
<evidence type="ECO:0000256" key="1">
    <source>
        <dbReference type="SAM" id="MobiDB-lite"/>
    </source>
</evidence>
<dbReference type="GeneID" id="19206427"/>
<gene>
    <name evidence="2" type="ORF">CONPUDRAFT_170312</name>
</gene>
<dbReference type="AlphaFoldDB" id="R7SD92"/>
<feature type="region of interest" description="Disordered" evidence="1">
    <location>
        <begin position="142"/>
        <end position="194"/>
    </location>
</feature>
<feature type="compositionally biased region" description="Polar residues" evidence="1">
    <location>
        <begin position="178"/>
        <end position="193"/>
    </location>
</feature>
<dbReference type="OrthoDB" id="3258371at2759"/>
<dbReference type="KEGG" id="cput:CONPUDRAFT_170312"/>
<reference evidence="3" key="1">
    <citation type="journal article" date="2012" name="Science">
        <title>The Paleozoic origin of enzymatic lignin decomposition reconstructed from 31 fungal genomes.</title>
        <authorList>
            <person name="Floudas D."/>
            <person name="Binder M."/>
            <person name="Riley R."/>
            <person name="Barry K."/>
            <person name="Blanchette R.A."/>
            <person name="Henrissat B."/>
            <person name="Martinez A.T."/>
            <person name="Otillar R."/>
            <person name="Spatafora J.W."/>
            <person name="Yadav J.S."/>
            <person name="Aerts A."/>
            <person name="Benoit I."/>
            <person name="Boyd A."/>
            <person name="Carlson A."/>
            <person name="Copeland A."/>
            <person name="Coutinho P.M."/>
            <person name="de Vries R.P."/>
            <person name="Ferreira P."/>
            <person name="Findley K."/>
            <person name="Foster B."/>
            <person name="Gaskell J."/>
            <person name="Glotzer D."/>
            <person name="Gorecki P."/>
            <person name="Heitman J."/>
            <person name="Hesse C."/>
            <person name="Hori C."/>
            <person name="Igarashi K."/>
            <person name="Jurgens J.A."/>
            <person name="Kallen N."/>
            <person name="Kersten P."/>
            <person name="Kohler A."/>
            <person name="Kuees U."/>
            <person name="Kumar T.K.A."/>
            <person name="Kuo A."/>
            <person name="LaButti K."/>
            <person name="Larrondo L.F."/>
            <person name="Lindquist E."/>
            <person name="Ling A."/>
            <person name="Lombard V."/>
            <person name="Lucas S."/>
            <person name="Lundell T."/>
            <person name="Martin R."/>
            <person name="McLaughlin D.J."/>
            <person name="Morgenstern I."/>
            <person name="Morin E."/>
            <person name="Murat C."/>
            <person name="Nagy L.G."/>
            <person name="Nolan M."/>
            <person name="Ohm R.A."/>
            <person name="Patyshakuliyeva A."/>
            <person name="Rokas A."/>
            <person name="Ruiz-Duenas F.J."/>
            <person name="Sabat G."/>
            <person name="Salamov A."/>
            <person name="Samejima M."/>
            <person name="Schmutz J."/>
            <person name="Slot J.C."/>
            <person name="St John F."/>
            <person name="Stenlid J."/>
            <person name="Sun H."/>
            <person name="Sun S."/>
            <person name="Syed K."/>
            <person name="Tsang A."/>
            <person name="Wiebenga A."/>
            <person name="Young D."/>
            <person name="Pisabarro A."/>
            <person name="Eastwood D.C."/>
            <person name="Martin F."/>
            <person name="Cullen D."/>
            <person name="Grigoriev I.V."/>
            <person name="Hibbett D.S."/>
        </authorList>
    </citation>
    <scope>NUCLEOTIDE SEQUENCE [LARGE SCALE GENOMIC DNA]</scope>
    <source>
        <strain evidence="3">RWD-64-598 SS2</strain>
    </source>
</reference>